<dbReference type="RefSeq" id="WP_020449489.1">
    <property type="nucleotide sequence ID" value="NC_021353.1"/>
</dbReference>
<dbReference type="STRING" id="1295009.MMINT_16710"/>
<dbReference type="GeneID" id="41324034"/>
<proteinExistence type="predicted"/>
<evidence type="ECO:0000313" key="1">
    <source>
        <dbReference type="EMBL" id="AGN26964.1"/>
    </source>
</evidence>
<dbReference type="Proteomes" id="UP000014070">
    <property type="component" value="Chromosome"/>
</dbReference>
<protein>
    <submittedName>
        <fullName evidence="1">Uncharacterized protein</fullName>
    </submittedName>
</protein>
<dbReference type="InParanoid" id="R9T8I1"/>
<reference evidence="1 2" key="1">
    <citation type="journal article" date="2013" name="Genome Announc.">
        <title>Genome sequence of 'Candidatus Methanomassiliicoccus intestinalis' Issoire-Mx1, a third thermoplasmatales-related methanogenic archaeon from human feces.</title>
        <authorList>
            <person name="Borrel G."/>
            <person name="Harris H.M."/>
            <person name="Parisot N."/>
            <person name="Gaci N."/>
            <person name="Tottey W."/>
            <person name="Mihajlovski A."/>
            <person name="Deane J."/>
            <person name="Gribaldo S."/>
            <person name="Bardot O."/>
            <person name="Peyretaillade E."/>
            <person name="Peyret P."/>
            <person name="O'Toole P.W."/>
            <person name="Brugere J.F."/>
        </authorList>
    </citation>
    <scope>NUCLEOTIDE SEQUENCE [LARGE SCALE GENOMIC DNA]</scope>
    <source>
        <strain evidence="1 2">Issoire-Mx1</strain>
    </source>
</reference>
<name>R9T8I1_METII</name>
<gene>
    <name evidence="1" type="ORF">MMINT_16710</name>
</gene>
<organism evidence="1 2">
    <name type="scientific">Methanomassiliicoccus intestinalis (strain Issoire-Mx1)</name>
    <dbReference type="NCBI Taxonomy" id="1295009"/>
    <lineage>
        <taxon>Archaea</taxon>
        <taxon>Methanobacteriati</taxon>
        <taxon>Thermoplasmatota</taxon>
        <taxon>Thermoplasmata</taxon>
        <taxon>Methanomassiliicoccales</taxon>
        <taxon>Methanomassiliicoccaceae</taxon>
        <taxon>Methanomassiliicoccus</taxon>
    </lineage>
</organism>
<evidence type="ECO:0000313" key="2">
    <source>
        <dbReference type="Proteomes" id="UP000014070"/>
    </source>
</evidence>
<dbReference type="KEGG" id="mer:MMINT_16710"/>
<dbReference type="EMBL" id="CP005934">
    <property type="protein sequence ID" value="AGN26964.1"/>
    <property type="molecule type" value="Genomic_DNA"/>
</dbReference>
<dbReference type="AlphaFoldDB" id="R9T8I1"/>
<sequence>MKYQIPRVILQNPARLFFFTPARHTYRYKGYLSSIAQTELKHAGNDVIRSSGCWIIKSREGL</sequence>
<accession>R9T8I1</accession>
<dbReference type="HOGENOM" id="CLU_2893035_0_0_2"/>
<keyword evidence="2" id="KW-1185">Reference proteome</keyword>